<dbReference type="Gene3D" id="3.10.50.40">
    <property type="match status" value="1"/>
</dbReference>
<reference evidence="4" key="2">
    <citation type="submission" date="2016-06" db="UniProtKB">
        <authorList>
            <consortium name="WormBaseParasite"/>
        </authorList>
    </citation>
    <scope>IDENTIFICATION</scope>
</reference>
<evidence type="ECO:0000313" key="4">
    <source>
        <dbReference type="WBParaSite" id="GPLIN_000146300"/>
    </source>
</evidence>
<protein>
    <submittedName>
        <fullName evidence="4">PPIase FKBP-type domain-containing protein</fullName>
    </submittedName>
</protein>
<keyword evidence="1" id="KW-0732">Signal</keyword>
<dbReference type="Pfam" id="PF00254">
    <property type="entry name" value="FKBP_C"/>
    <property type="match status" value="1"/>
</dbReference>
<evidence type="ECO:0000313" key="3">
    <source>
        <dbReference type="Proteomes" id="UP000050741"/>
    </source>
</evidence>
<accession>A0A183BLH8</accession>
<sequence>MCATALVLFQLVICRGDGAPRRGLPGQVIKGMDQAMTGMCEGERRKVIIPPELVDLSGREYCIAVNEGKGEIE</sequence>
<dbReference type="GO" id="GO:0003755">
    <property type="term" value="F:peptidyl-prolyl cis-trans isomerase activity"/>
    <property type="evidence" value="ECO:0007669"/>
    <property type="project" value="InterPro"/>
</dbReference>
<dbReference type="InterPro" id="IPR046357">
    <property type="entry name" value="PPIase_dom_sf"/>
</dbReference>
<organism evidence="3 4">
    <name type="scientific">Globodera pallida</name>
    <name type="common">Potato cyst nematode worm</name>
    <name type="synonym">Heterodera pallida</name>
    <dbReference type="NCBI Taxonomy" id="36090"/>
    <lineage>
        <taxon>Eukaryota</taxon>
        <taxon>Metazoa</taxon>
        <taxon>Ecdysozoa</taxon>
        <taxon>Nematoda</taxon>
        <taxon>Chromadorea</taxon>
        <taxon>Rhabditida</taxon>
        <taxon>Tylenchina</taxon>
        <taxon>Tylenchomorpha</taxon>
        <taxon>Tylenchoidea</taxon>
        <taxon>Heteroderidae</taxon>
        <taxon>Heteroderinae</taxon>
        <taxon>Globodera</taxon>
    </lineage>
</organism>
<proteinExistence type="predicted"/>
<dbReference type="AlphaFoldDB" id="A0A183BLH8"/>
<dbReference type="SUPFAM" id="SSF54534">
    <property type="entry name" value="FKBP-like"/>
    <property type="match status" value="1"/>
</dbReference>
<dbReference type="Proteomes" id="UP000050741">
    <property type="component" value="Unassembled WGS sequence"/>
</dbReference>
<name>A0A183BLH8_GLOPA</name>
<evidence type="ECO:0000259" key="2">
    <source>
        <dbReference type="Pfam" id="PF00254"/>
    </source>
</evidence>
<feature type="domain" description="PPIase FKBP-type" evidence="2">
    <location>
        <begin position="26"/>
        <end position="53"/>
    </location>
</feature>
<keyword evidence="3" id="KW-1185">Reference proteome</keyword>
<evidence type="ECO:0000256" key="1">
    <source>
        <dbReference type="SAM" id="SignalP"/>
    </source>
</evidence>
<feature type="chain" id="PRO_5008146307" evidence="1">
    <location>
        <begin position="19"/>
        <end position="73"/>
    </location>
</feature>
<dbReference type="InterPro" id="IPR001179">
    <property type="entry name" value="PPIase_FKBP_dom"/>
</dbReference>
<dbReference type="WBParaSite" id="GPLIN_000146300">
    <property type="protein sequence ID" value="GPLIN_000146300"/>
    <property type="gene ID" value="GPLIN_000146300"/>
</dbReference>
<feature type="signal peptide" evidence="1">
    <location>
        <begin position="1"/>
        <end position="18"/>
    </location>
</feature>
<reference evidence="3" key="1">
    <citation type="submission" date="2014-05" db="EMBL/GenBank/DDBJ databases">
        <title>The genome and life-stage specific transcriptomes of Globodera pallida elucidate key aspects of plant parasitism by a cyst nematode.</title>
        <authorList>
            <person name="Cotton J.A."/>
            <person name="Lilley C.J."/>
            <person name="Jones L.M."/>
            <person name="Kikuchi T."/>
            <person name="Reid A.J."/>
            <person name="Thorpe P."/>
            <person name="Tsai I.J."/>
            <person name="Beasley H."/>
            <person name="Blok V."/>
            <person name="Cock P.J.A."/>
            <person name="Van den Akker S.E."/>
            <person name="Holroyd N."/>
            <person name="Hunt M."/>
            <person name="Mantelin S."/>
            <person name="Naghra H."/>
            <person name="Pain A."/>
            <person name="Palomares-Rius J.E."/>
            <person name="Zarowiecki M."/>
            <person name="Berriman M."/>
            <person name="Jones J.T."/>
            <person name="Urwin P.E."/>
        </authorList>
    </citation>
    <scope>NUCLEOTIDE SEQUENCE [LARGE SCALE GENOMIC DNA]</scope>
    <source>
        <strain evidence="3">Lindley</strain>
    </source>
</reference>